<evidence type="ECO:0000313" key="1">
    <source>
        <dbReference type="EMBL" id="KAK8859327.1"/>
    </source>
</evidence>
<proteinExistence type="predicted"/>
<name>A0ABR2I943_9PEZI</name>
<comment type="caution">
    <text evidence="1">The sequence shown here is derived from an EMBL/GenBank/DDBJ whole genome shotgun (WGS) entry which is preliminary data.</text>
</comment>
<keyword evidence="2" id="KW-1185">Reference proteome</keyword>
<dbReference type="EMBL" id="JAPCWZ010000006">
    <property type="protein sequence ID" value="KAK8859327.1"/>
    <property type="molecule type" value="Genomic_DNA"/>
</dbReference>
<dbReference type="Proteomes" id="UP001390339">
    <property type="component" value="Unassembled WGS sequence"/>
</dbReference>
<reference evidence="1 2" key="1">
    <citation type="journal article" date="2024" name="IMA Fungus">
        <title>Apiospora arundinis, a panoply of carbohydrate-active enzymes and secondary metabolites.</title>
        <authorList>
            <person name="Sorensen T."/>
            <person name="Petersen C."/>
            <person name="Muurmann A.T."/>
            <person name="Christiansen J.V."/>
            <person name="Brundto M.L."/>
            <person name="Overgaard C.K."/>
            <person name="Boysen A.T."/>
            <person name="Wollenberg R.D."/>
            <person name="Larsen T.O."/>
            <person name="Sorensen J.L."/>
            <person name="Nielsen K.L."/>
            <person name="Sondergaard T.E."/>
        </authorList>
    </citation>
    <scope>NUCLEOTIDE SEQUENCE [LARGE SCALE GENOMIC DNA]</scope>
    <source>
        <strain evidence="1 2">AAU 773</strain>
    </source>
</reference>
<gene>
    <name evidence="1" type="ORF">PGQ11_010061</name>
</gene>
<organism evidence="1 2">
    <name type="scientific">Apiospora arundinis</name>
    <dbReference type="NCBI Taxonomy" id="335852"/>
    <lineage>
        <taxon>Eukaryota</taxon>
        <taxon>Fungi</taxon>
        <taxon>Dikarya</taxon>
        <taxon>Ascomycota</taxon>
        <taxon>Pezizomycotina</taxon>
        <taxon>Sordariomycetes</taxon>
        <taxon>Xylariomycetidae</taxon>
        <taxon>Amphisphaeriales</taxon>
        <taxon>Apiosporaceae</taxon>
        <taxon>Apiospora</taxon>
    </lineage>
</organism>
<accession>A0ABR2I943</accession>
<evidence type="ECO:0000313" key="2">
    <source>
        <dbReference type="Proteomes" id="UP001390339"/>
    </source>
</evidence>
<protein>
    <submittedName>
        <fullName evidence="1">Uncharacterized protein</fullName>
    </submittedName>
</protein>
<dbReference type="Pfam" id="PF12311">
    <property type="entry name" value="DUF3632"/>
    <property type="match status" value="1"/>
</dbReference>
<dbReference type="InterPro" id="IPR022085">
    <property type="entry name" value="OpdG"/>
</dbReference>
<sequence>MSGFQHYDHSLKLTRYWGDIQFSWKQWLRHQSFEALCYAQGLPEDESLAHQAALHVFSHHAVRLLRYTLEIPRYSLVERDLNIPAAAAWVVNAADKVKGLCRGAQGHGTELGPGAVGRSQGEVATELYKGPDRCRQEIQNPTDVEAVWAEEVKEEAKKWARKAFDAMCYIDNTSG</sequence>